<evidence type="ECO:0000313" key="2">
    <source>
        <dbReference type="Proteomes" id="UP000277582"/>
    </source>
</evidence>
<dbReference type="AlphaFoldDB" id="A0A3R9QII2"/>
<evidence type="ECO:0000313" key="1">
    <source>
        <dbReference type="EMBL" id="RSN77397.1"/>
    </source>
</evidence>
<proteinExistence type="predicted"/>
<dbReference type="Proteomes" id="UP000277582">
    <property type="component" value="Unassembled WGS sequence"/>
</dbReference>
<organism evidence="1 2">
    <name type="scientific">Candidatus Methanodesulfokora washburnensis</name>
    <dbReference type="NCBI Taxonomy" id="2478471"/>
    <lineage>
        <taxon>Archaea</taxon>
        <taxon>Thermoproteota</taxon>
        <taxon>Candidatus Korarchaeia</taxon>
        <taxon>Candidatus Korarchaeia incertae sedis</taxon>
        <taxon>Candidatus Methanodesulfokora</taxon>
    </lineage>
</organism>
<accession>A0A3R9QII2</accession>
<dbReference type="EMBL" id="RCOS01000037">
    <property type="protein sequence ID" value="RSN77397.1"/>
    <property type="molecule type" value="Genomic_DNA"/>
</dbReference>
<keyword evidence="2" id="KW-1185">Reference proteome</keyword>
<comment type="caution">
    <text evidence="1">The sequence shown here is derived from an EMBL/GenBank/DDBJ whole genome shotgun (WGS) entry which is preliminary data.</text>
</comment>
<protein>
    <submittedName>
        <fullName evidence="1">Uncharacterized protein</fullName>
    </submittedName>
</protein>
<reference evidence="1 2" key="1">
    <citation type="submission" date="2018-10" db="EMBL/GenBank/DDBJ databases">
        <title>Co-occurring genomic capacity for anaerobic methane metabolism and dissimilatory sulfite reduction discovered in the Korarchaeota.</title>
        <authorList>
            <person name="Mckay L.J."/>
            <person name="Dlakic M."/>
            <person name="Fields M.W."/>
            <person name="Delmont T.O."/>
            <person name="Eren A.M."/>
            <person name="Jay Z.J."/>
            <person name="Klingelsmith K.B."/>
            <person name="Rusch D.B."/>
            <person name="Inskeep W.P."/>
        </authorList>
    </citation>
    <scope>NUCLEOTIDE SEQUENCE [LARGE SCALE GENOMIC DNA]</scope>
    <source>
        <strain evidence="1 2">MDKW</strain>
    </source>
</reference>
<name>A0A3R9QII2_9CREN</name>
<sequence>MLDFDKSTAYQGNIYIRGKGKRFLYLIGIDKSSRDVFFHCMDLERGCEYTRRGRAHFKDYFKGGNKWLILGLEWTGNFVSYFAYEEGEEPRAKPVFSPPPEISEEIARDCLNIFLYGTDEICIRLDLVNEEPEFRSITGYVDYLKCRKAPLFWMRGLTQSKIKES</sequence>
<gene>
    <name evidence="1" type="ORF">D6D85_02780</name>
</gene>